<name>W7J5G3_9PSEU</name>
<keyword evidence="1" id="KW-1133">Transmembrane helix</keyword>
<evidence type="ECO:0000256" key="1">
    <source>
        <dbReference type="SAM" id="Phobius"/>
    </source>
</evidence>
<keyword evidence="3" id="KW-1185">Reference proteome</keyword>
<keyword evidence="1" id="KW-0812">Transmembrane</keyword>
<dbReference type="EMBL" id="AYXG01000118">
    <property type="protein sequence ID" value="EWC61334.1"/>
    <property type="molecule type" value="Genomic_DNA"/>
</dbReference>
<comment type="caution">
    <text evidence="2">The sequence shown here is derived from an EMBL/GenBank/DDBJ whole genome shotgun (WGS) entry which is preliminary data.</text>
</comment>
<reference evidence="2 3" key="1">
    <citation type="journal article" date="2014" name="Genome Announc.">
        <title>Draft Genome Sequence of the Antitrypanosomally Active Sponge-Associated Bacterium Actinokineospora sp. Strain EG49.</title>
        <authorList>
            <person name="Harjes J."/>
            <person name="Ryu T."/>
            <person name="Abdelmohsen U.R."/>
            <person name="Moitinho-Silva L."/>
            <person name="Horn H."/>
            <person name="Ravasi T."/>
            <person name="Hentschel U."/>
        </authorList>
    </citation>
    <scope>NUCLEOTIDE SEQUENCE [LARGE SCALE GENOMIC DNA]</scope>
    <source>
        <strain evidence="2 3">EG49</strain>
    </source>
</reference>
<protein>
    <submittedName>
        <fullName evidence="2">Uncharacterized protein</fullName>
    </submittedName>
</protein>
<proteinExistence type="predicted"/>
<gene>
    <name evidence="2" type="ORF">UO65_3390</name>
</gene>
<dbReference type="AlphaFoldDB" id="W7J5G3"/>
<evidence type="ECO:0000313" key="3">
    <source>
        <dbReference type="Proteomes" id="UP000019277"/>
    </source>
</evidence>
<sequence>MGPRVVVALLVICGLVCAEFQVRVFVGCALAVIAVCWVGFCFRTSRRWRELGGHSRWYVFCERFGRPFHSA</sequence>
<evidence type="ECO:0000313" key="2">
    <source>
        <dbReference type="EMBL" id="EWC61334.1"/>
    </source>
</evidence>
<dbReference type="Proteomes" id="UP000019277">
    <property type="component" value="Unassembled WGS sequence"/>
</dbReference>
<feature type="transmembrane region" description="Helical" evidence="1">
    <location>
        <begin position="28"/>
        <end position="45"/>
    </location>
</feature>
<dbReference type="STRING" id="909613.UO65_3390"/>
<accession>W7J5G3</accession>
<keyword evidence="1" id="KW-0472">Membrane</keyword>
<organism evidence="2 3">
    <name type="scientific">Actinokineospora spheciospongiae</name>
    <dbReference type="NCBI Taxonomy" id="909613"/>
    <lineage>
        <taxon>Bacteria</taxon>
        <taxon>Bacillati</taxon>
        <taxon>Actinomycetota</taxon>
        <taxon>Actinomycetes</taxon>
        <taxon>Pseudonocardiales</taxon>
        <taxon>Pseudonocardiaceae</taxon>
        <taxon>Actinokineospora</taxon>
    </lineage>
</organism>